<proteinExistence type="predicted"/>
<sequence length="344" mass="37913">MAKGRGILCFMPSFILCEPYMEFVYGVGFDDSSVEGLITKKVRFKDKVEGSDRDSLVDQTTIPSVSWKDLLVSNSNPDSRRPVAPFGVDADEDLDMLEGDIKKLFVNGPKGVITLISKWGKDTLHGNNLLDKRPGQNFGLSVALEGENPSLLDQVVKAGRSHQAQLVDVEEIIGEELPSAVGDDLTVRAGVSLISSIQLRITHFNLTFEGPVEFVFPILEGGLDLVKYTSMDVGTSNSIGVGEQNVSLKNPRQLDIVCLLKPRINGKKADNVIVTLGFHYSHRVEAIGFSGGIWLGWKDTIRVEVQDAKKEIKECRFVVAKGWIVCQHECRCNSKKTESTLNAY</sequence>
<reference evidence="1 2" key="1">
    <citation type="submission" date="2023-03" db="EMBL/GenBank/DDBJ databases">
        <title>WGS of Gossypium arboreum.</title>
        <authorList>
            <person name="Yu D."/>
        </authorList>
    </citation>
    <scope>NUCLEOTIDE SEQUENCE [LARGE SCALE GENOMIC DNA]</scope>
    <source>
        <tissue evidence="1">Leaf</tissue>
    </source>
</reference>
<evidence type="ECO:0000313" key="1">
    <source>
        <dbReference type="EMBL" id="KAK5793246.1"/>
    </source>
</evidence>
<dbReference type="EMBL" id="JARKNE010000010">
    <property type="protein sequence ID" value="KAK5793246.1"/>
    <property type="molecule type" value="Genomic_DNA"/>
</dbReference>
<dbReference type="Proteomes" id="UP001358586">
    <property type="component" value="Chromosome 10"/>
</dbReference>
<evidence type="ECO:0000313" key="2">
    <source>
        <dbReference type="Proteomes" id="UP001358586"/>
    </source>
</evidence>
<gene>
    <name evidence="1" type="ORF">PVK06_034386</name>
</gene>
<keyword evidence="2" id="KW-1185">Reference proteome</keyword>
<organism evidence="1 2">
    <name type="scientific">Gossypium arboreum</name>
    <name type="common">Tree cotton</name>
    <name type="synonym">Gossypium nanking</name>
    <dbReference type="NCBI Taxonomy" id="29729"/>
    <lineage>
        <taxon>Eukaryota</taxon>
        <taxon>Viridiplantae</taxon>
        <taxon>Streptophyta</taxon>
        <taxon>Embryophyta</taxon>
        <taxon>Tracheophyta</taxon>
        <taxon>Spermatophyta</taxon>
        <taxon>Magnoliopsida</taxon>
        <taxon>eudicotyledons</taxon>
        <taxon>Gunneridae</taxon>
        <taxon>Pentapetalae</taxon>
        <taxon>rosids</taxon>
        <taxon>malvids</taxon>
        <taxon>Malvales</taxon>
        <taxon>Malvaceae</taxon>
        <taxon>Malvoideae</taxon>
        <taxon>Gossypium</taxon>
    </lineage>
</organism>
<accession>A0ABR0NG62</accession>
<protein>
    <submittedName>
        <fullName evidence="1">Uncharacterized protein</fullName>
    </submittedName>
</protein>
<name>A0ABR0NG62_GOSAR</name>
<comment type="caution">
    <text evidence="1">The sequence shown here is derived from an EMBL/GenBank/DDBJ whole genome shotgun (WGS) entry which is preliminary data.</text>
</comment>